<comment type="caution">
    <text evidence="1">The sequence shown here is derived from an EMBL/GenBank/DDBJ whole genome shotgun (WGS) entry which is preliminary data.</text>
</comment>
<sequence>MFPRDQKECPARNLTKDPPSFSALPLVKQFQNANKWNINNNVSFHFAGGGGLWRYQKRGNACERKLLENATVQYAKQTSASPPGVSLLAYTYIYV</sequence>
<gene>
    <name evidence="1" type="ORF">PUN28_002757</name>
</gene>
<evidence type="ECO:0000313" key="2">
    <source>
        <dbReference type="Proteomes" id="UP001430953"/>
    </source>
</evidence>
<reference evidence="1 2" key="1">
    <citation type="submission" date="2023-03" db="EMBL/GenBank/DDBJ databases">
        <title>High recombination rates correlate with genetic variation in Cardiocondyla obscurior ants.</title>
        <authorList>
            <person name="Errbii M."/>
        </authorList>
    </citation>
    <scope>NUCLEOTIDE SEQUENCE [LARGE SCALE GENOMIC DNA]</scope>
    <source>
        <strain evidence="1">Alpha-2009</strain>
        <tissue evidence="1">Whole body</tissue>
    </source>
</reference>
<dbReference type="Proteomes" id="UP001430953">
    <property type="component" value="Unassembled WGS sequence"/>
</dbReference>
<organism evidence="1 2">
    <name type="scientific">Cardiocondyla obscurior</name>
    <dbReference type="NCBI Taxonomy" id="286306"/>
    <lineage>
        <taxon>Eukaryota</taxon>
        <taxon>Metazoa</taxon>
        <taxon>Ecdysozoa</taxon>
        <taxon>Arthropoda</taxon>
        <taxon>Hexapoda</taxon>
        <taxon>Insecta</taxon>
        <taxon>Pterygota</taxon>
        <taxon>Neoptera</taxon>
        <taxon>Endopterygota</taxon>
        <taxon>Hymenoptera</taxon>
        <taxon>Apocrita</taxon>
        <taxon>Aculeata</taxon>
        <taxon>Formicoidea</taxon>
        <taxon>Formicidae</taxon>
        <taxon>Myrmicinae</taxon>
        <taxon>Cardiocondyla</taxon>
    </lineage>
</organism>
<dbReference type="EMBL" id="JADYXP020000002">
    <property type="protein sequence ID" value="KAL0131440.1"/>
    <property type="molecule type" value="Genomic_DNA"/>
</dbReference>
<evidence type="ECO:0000313" key="1">
    <source>
        <dbReference type="EMBL" id="KAL0131440.1"/>
    </source>
</evidence>
<dbReference type="AlphaFoldDB" id="A0AAW2GVZ5"/>
<proteinExistence type="predicted"/>
<keyword evidence="2" id="KW-1185">Reference proteome</keyword>
<accession>A0AAW2GVZ5</accession>
<name>A0AAW2GVZ5_9HYME</name>
<protein>
    <submittedName>
        <fullName evidence="1">Uncharacterized protein</fullName>
    </submittedName>
</protein>